<comment type="caution">
    <text evidence="2">The sequence shown here is derived from an EMBL/GenBank/DDBJ whole genome shotgun (WGS) entry which is preliminary data.</text>
</comment>
<keyword evidence="3" id="KW-1185">Reference proteome</keyword>
<accession>A0A1J6IPX2</accession>
<evidence type="ECO:0000256" key="1">
    <source>
        <dbReference type="SAM" id="Coils"/>
    </source>
</evidence>
<reference evidence="2" key="1">
    <citation type="submission" date="2016-11" db="EMBL/GenBank/DDBJ databases">
        <title>The genome of Nicotiana attenuata.</title>
        <authorList>
            <person name="Xu S."/>
            <person name="Brockmoeller T."/>
            <person name="Gaquerel E."/>
            <person name="Navarro A."/>
            <person name="Kuhl H."/>
            <person name="Gase K."/>
            <person name="Ling Z."/>
            <person name="Zhou W."/>
            <person name="Kreitzer C."/>
            <person name="Stanke M."/>
            <person name="Tang H."/>
            <person name="Lyons E."/>
            <person name="Pandey P."/>
            <person name="Pandey S.P."/>
            <person name="Timmermann B."/>
            <person name="Baldwin I.T."/>
        </authorList>
    </citation>
    <scope>NUCLEOTIDE SEQUENCE [LARGE SCALE GENOMIC DNA]</scope>
    <source>
        <strain evidence="2">UT</strain>
    </source>
</reference>
<dbReference type="EMBL" id="MJEQ01037190">
    <property type="protein sequence ID" value="OIS99758.1"/>
    <property type="molecule type" value="Genomic_DNA"/>
</dbReference>
<dbReference type="Gramene" id="OIS99758">
    <property type="protein sequence ID" value="OIS99758"/>
    <property type="gene ID" value="A4A49_04077"/>
</dbReference>
<evidence type="ECO:0000313" key="2">
    <source>
        <dbReference type="EMBL" id="OIS99758.1"/>
    </source>
</evidence>
<organism evidence="2 3">
    <name type="scientific">Nicotiana attenuata</name>
    <name type="common">Coyote tobacco</name>
    <dbReference type="NCBI Taxonomy" id="49451"/>
    <lineage>
        <taxon>Eukaryota</taxon>
        <taxon>Viridiplantae</taxon>
        <taxon>Streptophyta</taxon>
        <taxon>Embryophyta</taxon>
        <taxon>Tracheophyta</taxon>
        <taxon>Spermatophyta</taxon>
        <taxon>Magnoliopsida</taxon>
        <taxon>eudicotyledons</taxon>
        <taxon>Gunneridae</taxon>
        <taxon>Pentapetalae</taxon>
        <taxon>asterids</taxon>
        <taxon>lamiids</taxon>
        <taxon>Solanales</taxon>
        <taxon>Solanaceae</taxon>
        <taxon>Nicotianoideae</taxon>
        <taxon>Nicotianeae</taxon>
        <taxon>Nicotiana</taxon>
    </lineage>
</organism>
<sequence>MSKITAEAMQLLNEISENVVQWPSDRMIVKKPAGVNQVEAWNSLAQQITNVEAFQINTQSSSQHENCDVCGGNHPSHECQASMQNEEQVNVIGYRTSYQFGSPMAQKHLDFQWSNPNGAENPQRVFNQKQQAQGLPGFQNQNRGQQDFQQYQQQPQRAHQQSLEDIMYKFIKATDEKVESQNSAIKNLEIQMSQLTTLMSGQLKGALPSNTEKIQRNTSKTSLCGQVKLLMIHMQIDKESHKKSSR</sequence>
<dbReference type="Proteomes" id="UP000187609">
    <property type="component" value="Unassembled WGS sequence"/>
</dbReference>
<dbReference type="AlphaFoldDB" id="A0A1J6IPX2"/>
<gene>
    <name evidence="2" type="ORF">A4A49_04077</name>
</gene>
<proteinExistence type="predicted"/>
<name>A0A1J6IPX2_NICAT</name>
<keyword evidence="1" id="KW-0175">Coiled coil</keyword>
<feature type="coiled-coil region" evidence="1">
    <location>
        <begin position="171"/>
        <end position="198"/>
    </location>
</feature>
<evidence type="ECO:0000313" key="3">
    <source>
        <dbReference type="Proteomes" id="UP000187609"/>
    </source>
</evidence>
<protein>
    <submittedName>
        <fullName evidence="2">Uncharacterized protein</fullName>
    </submittedName>
</protein>
<dbReference type="SMR" id="A0A1J6IPX2"/>